<dbReference type="STRING" id="856736.SAMN04488058_10228"/>
<feature type="transmembrane region" description="Helical" evidence="1">
    <location>
        <begin position="88"/>
        <end position="110"/>
    </location>
</feature>
<dbReference type="Proteomes" id="UP000199223">
    <property type="component" value="Unassembled WGS sequence"/>
</dbReference>
<keyword evidence="1" id="KW-1133">Transmembrane helix</keyword>
<dbReference type="RefSeq" id="WP_177183016.1">
    <property type="nucleotide sequence ID" value="NZ_FNZA01000002.1"/>
</dbReference>
<gene>
    <name evidence="2" type="ORF">SAMN04488058_10228</name>
</gene>
<feature type="transmembrane region" description="Helical" evidence="1">
    <location>
        <begin position="38"/>
        <end position="58"/>
    </location>
</feature>
<proteinExistence type="predicted"/>
<dbReference type="EMBL" id="FNZA01000002">
    <property type="protein sequence ID" value="SEI84462.1"/>
    <property type="molecule type" value="Genomic_DNA"/>
</dbReference>
<evidence type="ECO:0000256" key="1">
    <source>
        <dbReference type="SAM" id="Phobius"/>
    </source>
</evidence>
<evidence type="ECO:0000313" key="3">
    <source>
        <dbReference type="Proteomes" id="UP000199223"/>
    </source>
</evidence>
<accession>A0A1H6U9C6</accession>
<sequence>MKRDDWQRAMEHEAATVPDPKWAEETRWSALRYRWSDLPGPALCFALLAAAQVILFAADPPEQLWLGVMLAVGALSCGLGVRGHHPFVVGAASLIYFPAAWLTVALMQWLGSGVTSPGVDDMGWIVLAVLAMNATGLWPSWQTLSTLFCKRKENT</sequence>
<name>A0A1H6U9C6_9DEIO</name>
<feature type="transmembrane region" description="Helical" evidence="1">
    <location>
        <begin position="122"/>
        <end position="141"/>
    </location>
</feature>
<dbReference type="AlphaFoldDB" id="A0A1H6U9C6"/>
<keyword evidence="3" id="KW-1185">Reference proteome</keyword>
<feature type="transmembrane region" description="Helical" evidence="1">
    <location>
        <begin position="64"/>
        <end position="81"/>
    </location>
</feature>
<reference evidence="3" key="1">
    <citation type="submission" date="2016-10" db="EMBL/GenBank/DDBJ databases">
        <authorList>
            <person name="Varghese N."/>
            <person name="Submissions S."/>
        </authorList>
    </citation>
    <scope>NUCLEOTIDE SEQUENCE [LARGE SCALE GENOMIC DNA]</scope>
    <source>
        <strain evidence="3">CGMCC 1.10218</strain>
    </source>
</reference>
<organism evidence="2 3">
    <name type="scientific">Deinococcus reticulitermitis</name>
    <dbReference type="NCBI Taxonomy" id="856736"/>
    <lineage>
        <taxon>Bacteria</taxon>
        <taxon>Thermotogati</taxon>
        <taxon>Deinococcota</taxon>
        <taxon>Deinococci</taxon>
        <taxon>Deinococcales</taxon>
        <taxon>Deinococcaceae</taxon>
        <taxon>Deinococcus</taxon>
    </lineage>
</organism>
<evidence type="ECO:0000313" key="2">
    <source>
        <dbReference type="EMBL" id="SEI84462.1"/>
    </source>
</evidence>
<protein>
    <submittedName>
        <fullName evidence="2">Uncharacterized protein</fullName>
    </submittedName>
</protein>
<keyword evidence="1" id="KW-0812">Transmembrane</keyword>
<keyword evidence="1" id="KW-0472">Membrane</keyword>